<dbReference type="InterPro" id="IPR008949">
    <property type="entry name" value="Isoprenoid_synthase_dom_sf"/>
</dbReference>
<dbReference type="EMBL" id="BMOO01000005">
    <property type="protein sequence ID" value="GGM72281.1"/>
    <property type="molecule type" value="Genomic_DNA"/>
</dbReference>
<evidence type="ECO:0000256" key="3">
    <source>
        <dbReference type="RuleBase" id="RU004466"/>
    </source>
</evidence>
<dbReference type="Pfam" id="PF00348">
    <property type="entry name" value="polyprenyl_synt"/>
    <property type="match status" value="1"/>
</dbReference>
<dbReference type="PROSITE" id="PS00723">
    <property type="entry name" value="POLYPRENYL_SYNTHASE_1"/>
    <property type="match status" value="1"/>
</dbReference>
<evidence type="ECO:0008006" key="6">
    <source>
        <dbReference type="Google" id="ProtNLM"/>
    </source>
</evidence>
<keyword evidence="1" id="KW-0479">Metal-binding</keyword>
<gene>
    <name evidence="4" type="ORF">GCM10009017_22750</name>
</gene>
<dbReference type="GO" id="GO:0004659">
    <property type="term" value="F:prenyltransferase activity"/>
    <property type="evidence" value="ECO:0007669"/>
    <property type="project" value="InterPro"/>
</dbReference>
<proteinExistence type="inferred from homology"/>
<dbReference type="SUPFAM" id="SSF48576">
    <property type="entry name" value="Terpenoid synthases"/>
    <property type="match status" value="1"/>
</dbReference>
<protein>
    <recommendedName>
        <fullName evidence="6">Geranylgeranyl diphosphate synthase, type I</fullName>
    </recommendedName>
</protein>
<comment type="caution">
    <text evidence="4">The sequence shown here is derived from an EMBL/GenBank/DDBJ whole genome shotgun (WGS) entry which is preliminary data.</text>
</comment>
<evidence type="ECO:0000313" key="5">
    <source>
        <dbReference type="Proteomes" id="UP000614609"/>
    </source>
</evidence>
<sequence>MAANSLDMSESLSEWRPAVDREIERVLPRELSADYLRSFFGEGRYEYDPDAIEDALSTPVWDLLDRGGKRWRAVVFLMLVEGFGADPEELLPYAVVPEILHNGTIIVDDVEDGAERRRGEEAVHHRYGQDIALNAGNALYFIPLKIVERNPADLDPETRLAVYEMLTYELNRTHLGQGMDIRWHNSDEVAITEGEYMEMCACKTGCLGRIVGRLAAIVTDQPDDVEAELAAFMETVCIAFQIADDILDVEHSLDRAGDFGKAVGNDVKEGKKTLIAVHAVRNAAPEDAARLQEILAADDTTDAEALAAIEVMEETGSVEYARERAIALVEEARDHLDDVPLTEDVAAELAAFAEYVVERDV</sequence>
<organism evidence="4 5">
    <name type="scientific">Halarchaeum rubridurum</name>
    <dbReference type="NCBI Taxonomy" id="489911"/>
    <lineage>
        <taxon>Archaea</taxon>
        <taxon>Methanobacteriati</taxon>
        <taxon>Methanobacteriota</taxon>
        <taxon>Stenosarchaea group</taxon>
        <taxon>Halobacteria</taxon>
        <taxon>Halobacteriales</taxon>
        <taxon>Halobacteriaceae</taxon>
    </lineage>
</organism>
<dbReference type="GO" id="GO:0008299">
    <property type="term" value="P:isoprenoid biosynthetic process"/>
    <property type="evidence" value="ECO:0007669"/>
    <property type="project" value="InterPro"/>
</dbReference>
<dbReference type="PANTHER" id="PTHR12001">
    <property type="entry name" value="GERANYLGERANYL PYROPHOSPHATE SYNTHASE"/>
    <property type="match status" value="1"/>
</dbReference>
<dbReference type="InterPro" id="IPR033749">
    <property type="entry name" value="Polyprenyl_synt_CS"/>
</dbReference>
<evidence type="ECO:0000313" key="4">
    <source>
        <dbReference type="EMBL" id="GGM72281.1"/>
    </source>
</evidence>
<dbReference type="PANTHER" id="PTHR12001:SF44">
    <property type="entry name" value="GERANYLGERANYL PYROPHOSPHATE SYNTHASE"/>
    <property type="match status" value="1"/>
</dbReference>
<dbReference type="CDD" id="cd00685">
    <property type="entry name" value="Trans_IPPS_HT"/>
    <property type="match status" value="1"/>
</dbReference>
<dbReference type="Proteomes" id="UP000614609">
    <property type="component" value="Unassembled WGS sequence"/>
</dbReference>
<evidence type="ECO:0000256" key="2">
    <source>
        <dbReference type="ARBA" id="ARBA00022842"/>
    </source>
</evidence>
<keyword evidence="2" id="KW-0460">Magnesium</keyword>
<reference evidence="4" key="2">
    <citation type="submission" date="2020-09" db="EMBL/GenBank/DDBJ databases">
        <authorList>
            <person name="Sun Q."/>
            <person name="Ohkuma M."/>
        </authorList>
    </citation>
    <scope>NUCLEOTIDE SEQUENCE</scope>
    <source>
        <strain evidence="4">JCM 16108</strain>
    </source>
</reference>
<accession>A0A830G2C8</accession>
<dbReference type="GO" id="GO:0046872">
    <property type="term" value="F:metal ion binding"/>
    <property type="evidence" value="ECO:0007669"/>
    <property type="project" value="UniProtKB-KW"/>
</dbReference>
<evidence type="ECO:0000256" key="1">
    <source>
        <dbReference type="ARBA" id="ARBA00022723"/>
    </source>
</evidence>
<dbReference type="AlphaFoldDB" id="A0A830G2C8"/>
<name>A0A830G2C8_9EURY</name>
<comment type="similarity">
    <text evidence="3">Belongs to the FPP/GGPP synthase family.</text>
</comment>
<keyword evidence="3" id="KW-0808">Transferase</keyword>
<keyword evidence="5" id="KW-1185">Reference proteome</keyword>
<reference evidence="4" key="1">
    <citation type="journal article" date="2014" name="Int. J. Syst. Evol. Microbiol.">
        <title>Complete genome sequence of Corynebacterium casei LMG S-19264T (=DSM 44701T), isolated from a smear-ripened cheese.</title>
        <authorList>
            <consortium name="US DOE Joint Genome Institute (JGI-PGF)"/>
            <person name="Walter F."/>
            <person name="Albersmeier A."/>
            <person name="Kalinowski J."/>
            <person name="Ruckert C."/>
        </authorList>
    </citation>
    <scope>NUCLEOTIDE SEQUENCE</scope>
    <source>
        <strain evidence="4">JCM 16108</strain>
    </source>
</reference>
<dbReference type="InterPro" id="IPR000092">
    <property type="entry name" value="Polyprenyl_synt"/>
</dbReference>
<dbReference type="Gene3D" id="1.10.600.10">
    <property type="entry name" value="Farnesyl Diphosphate Synthase"/>
    <property type="match status" value="1"/>
</dbReference>
<dbReference type="SFLD" id="SFLDS00005">
    <property type="entry name" value="Isoprenoid_Synthase_Type_I"/>
    <property type="match status" value="1"/>
</dbReference>